<dbReference type="AlphaFoldDB" id="A0A085NKA3"/>
<protein>
    <submittedName>
        <fullName evidence="1">Uncharacterized protein</fullName>
    </submittedName>
</protein>
<organism evidence="1">
    <name type="scientific">Trichuris suis</name>
    <name type="common">pig whipworm</name>
    <dbReference type="NCBI Taxonomy" id="68888"/>
    <lineage>
        <taxon>Eukaryota</taxon>
        <taxon>Metazoa</taxon>
        <taxon>Ecdysozoa</taxon>
        <taxon>Nematoda</taxon>
        <taxon>Enoplea</taxon>
        <taxon>Dorylaimia</taxon>
        <taxon>Trichinellida</taxon>
        <taxon>Trichuridae</taxon>
        <taxon>Trichuris</taxon>
    </lineage>
</organism>
<dbReference type="Proteomes" id="UP000030758">
    <property type="component" value="Unassembled WGS sequence"/>
</dbReference>
<accession>A0A085NKA3</accession>
<proteinExistence type="predicted"/>
<name>A0A085NKA3_9BILA</name>
<reference evidence="1" key="1">
    <citation type="journal article" date="2014" name="Nat. Genet.">
        <title>Genome and transcriptome of the porcine whipworm Trichuris suis.</title>
        <authorList>
            <person name="Jex A.R."/>
            <person name="Nejsum P."/>
            <person name="Schwarz E.M."/>
            <person name="Hu L."/>
            <person name="Young N.D."/>
            <person name="Hall R.S."/>
            <person name="Korhonen P.K."/>
            <person name="Liao S."/>
            <person name="Thamsborg S."/>
            <person name="Xia J."/>
            <person name="Xu P."/>
            <person name="Wang S."/>
            <person name="Scheerlinck J.P."/>
            <person name="Hofmann A."/>
            <person name="Sternberg P.W."/>
            <person name="Wang J."/>
            <person name="Gasser R.B."/>
        </authorList>
    </citation>
    <scope>NUCLEOTIDE SEQUENCE [LARGE SCALE GENOMIC DNA]</scope>
    <source>
        <strain evidence="1">DCEP-RM93F</strain>
    </source>
</reference>
<sequence>AQEWLKYVNDNEQNEISTSTNINSTLLCFFILQEAANVLLNGWHRNYFSANICTAFDSYLLNAILTDIVFKPKSAEQQVSKAMETVKLSQQEREELKELPFVYGQKVNECVGIQCAEVASKIKSTDPSLTVKAKIQLGYEYGSCFERCEMKFDDLQRKIEMLGIKDSCYNRMADYVKAGFYEEAMNVYKLFVERTLLNA</sequence>
<feature type="non-terminal residue" evidence="1">
    <location>
        <position position="1"/>
    </location>
</feature>
<gene>
    <name evidence="1" type="ORF">M514_06086</name>
</gene>
<dbReference type="EMBL" id="KL367492">
    <property type="protein sequence ID" value="KFD69899.1"/>
    <property type="molecule type" value="Genomic_DNA"/>
</dbReference>
<evidence type="ECO:0000313" key="1">
    <source>
        <dbReference type="EMBL" id="KFD69899.1"/>
    </source>
</evidence>